<dbReference type="InterPro" id="IPR012551">
    <property type="entry name" value="DUF1707_SHOCT-like"/>
</dbReference>
<protein>
    <submittedName>
        <fullName evidence="3">DUF1707 domain-containing protein</fullName>
    </submittedName>
</protein>
<dbReference type="KEGG" id="nps:KRR39_15045"/>
<dbReference type="EMBL" id="CP077062">
    <property type="protein sequence ID" value="QWZ06834.1"/>
    <property type="molecule type" value="Genomic_DNA"/>
</dbReference>
<evidence type="ECO:0000259" key="2">
    <source>
        <dbReference type="Pfam" id="PF08044"/>
    </source>
</evidence>
<organism evidence="3 4">
    <name type="scientific">Nocardioides panacis</name>
    <dbReference type="NCBI Taxonomy" id="2849501"/>
    <lineage>
        <taxon>Bacteria</taxon>
        <taxon>Bacillati</taxon>
        <taxon>Actinomycetota</taxon>
        <taxon>Actinomycetes</taxon>
        <taxon>Propionibacteriales</taxon>
        <taxon>Nocardioidaceae</taxon>
        <taxon>Nocardioides</taxon>
    </lineage>
</organism>
<dbReference type="RefSeq" id="WP_216938107.1">
    <property type="nucleotide sequence ID" value="NZ_CP077062.1"/>
</dbReference>
<keyword evidence="1" id="KW-1133">Transmembrane helix</keyword>
<feature type="domain" description="DUF1707" evidence="2">
    <location>
        <begin position="7"/>
        <end position="54"/>
    </location>
</feature>
<evidence type="ECO:0000313" key="3">
    <source>
        <dbReference type="EMBL" id="QWZ06834.1"/>
    </source>
</evidence>
<dbReference type="Proteomes" id="UP000683575">
    <property type="component" value="Chromosome"/>
</dbReference>
<feature type="transmembrane region" description="Helical" evidence="1">
    <location>
        <begin position="72"/>
        <end position="91"/>
    </location>
</feature>
<keyword evidence="1" id="KW-0472">Membrane</keyword>
<name>A0A975SX06_9ACTN</name>
<dbReference type="Pfam" id="PF08044">
    <property type="entry name" value="DUF1707"/>
    <property type="match status" value="1"/>
</dbReference>
<evidence type="ECO:0000256" key="1">
    <source>
        <dbReference type="SAM" id="Phobius"/>
    </source>
</evidence>
<proteinExistence type="predicted"/>
<keyword evidence="4" id="KW-1185">Reference proteome</keyword>
<accession>A0A975SX06</accession>
<sequence length="95" mass="10334">MEEYQLEDEQRERAVAYLEQEHARGVFDDVELARRTTEVREARTVAQLLAATADPAVAALEPAPRAVPSNRTALVAGLLVAVLVVVLLVAASRIL</sequence>
<evidence type="ECO:0000313" key="4">
    <source>
        <dbReference type="Proteomes" id="UP000683575"/>
    </source>
</evidence>
<gene>
    <name evidence="3" type="ORF">KRR39_15045</name>
</gene>
<reference evidence="3" key="1">
    <citation type="submission" date="2021-06" db="EMBL/GenBank/DDBJ databases">
        <title>Complete genome sequence of Nocardioides sp. G188.</title>
        <authorList>
            <person name="Im W.-T."/>
        </authorList>
    </citation>
    <scope>NUCLEOTIDE SEQUENCE</scope>
    <source>
        <strain evidence="3">G188</strain>
    </source>
</reference>
<keyword evidence="1" id="KW-0812">Transmembrane</keyword>
<dbReference type="AlphaFoldDB" id="A0A975SX06"/>